<sequence>TILEAGDNVYSFSVDANNSLSIATDRFSIRTEQRLGVDDNSLLSGIRLYPNPLNGDTFYINAPKLNGEQLLVSISDLTGRSIYEQTLDCSANTVTVPMAGNIASGVYLVTLNHGGEAHTFRVIKE</sequence>
<evidence type="ECO:0000313" key="3">
    <source>
        <dbReference type="EMBL" id="SHJ91513.1"/>
    </source>
</evidence>
<evidence type="ECO:0000313" key="4">
    <source>
        <dbReference type="Proteomes" id="UP000184172"/>
    </source>
</evidence>
<keyword evidence="4" id="KW-1185">Reference proteome</keyword>
<feature type="non-terminal residue" evidence="3">
    <location>
        <position position="1"/>
    </location>
</feature>
<dbReference type="RefSeq" id="WP_143156796.1">
    <property type="nucleotide sequence ID" value="NZ_FQYV01000032.1"/>
</dbReference>
<organism evidence="3 4">
    <name type="scientific">Aequorivita viscosa</name>
    <dbReference type="NCBI Taxonomy" id="797419"/>
    <lineage>
        <taxon>Bacteria</taxon>
        <taxon>Pseudomonadati</taxon>
        <taxon>Bacteroidota</taxon>
        <taxon>Flavobacteriia</taxon>
        <taxon>Flavobacteriales</taxon>
        <taxon>Flavobacteriaceae</taxon>
        <taxon>Aequorivita</taxon>
    </lineage>
</organism>
<dbReference type="Proteomes" id="UP000184172">
    <property type="component" value="Unassembled WGS sequence"/>
</dbReference>
<name>A0A1M6N736_9FLAO</name>
<dbReference type="Pfam" id="PF18962">
    <property type="entry name" value="Por_Secre_tail"/>
    <property type="match status" value="1"/>
</dbReference>
<dbReference type="NCBIfam" id="TIGR04183">
    <property type="entry name" value="Por_Secre_tail"/>
    <property type="match status" value="1"/>
</dbReference>
<keyword evidence="1" id="KW-0732">Signal</keyword>
<reference evidence="4" key="1">
    <citation type="submission" date="2016-11" db="EMBL/GenBank/DDBJ databases">
        <authorList>
            <person name="Varghese N."/>
            <person name="Submissions S."/>
        </authorList>
    </citation>
    <scope>NUCLEOTIDE SEQUENCE [LARGE SCALE GENOMIC DNA]</scope>
    <source>
        <strain evidence="4">DSM 26349</strain>
    </source>
</reference>
<gene>
    <name evidence="3" type="ORF">SAMN04487908_1321</name>
</gene>
<dbReference type="EMBL" id="FQYV01000032">
    <property type="protein sequence ID" value="SHJ91513.1"/>
    <property type="molecule type" value="Genomic_DNA"/>
</dbReference>
<evidence type="ECO:0000256" key="1">
    <source>
        <dbReference type="ARBA" id="ARBA00022729"/>
    </source>
</evidence>
<evidence type="ECO:0000259" key="2">
    <source>
        <dbReference type="Pfam" id="PF18962"/>
    </source>
</evidence>
<protein>
    <submittedName>
        <fullName evidence="3">Por secretion system C-terminal sorting domain-containing protein</fullName>
    </submittedName>
</protein>
<dbReference type="AlphaFoldDB" id="A0A1M6N736"/>
<proteinExistence type="predicted"/>
<feature type="domain" description="Secretion system C-terminal sorting" evidence="2">
    <location>
        <begin position="48"/>
        <end position="119"/>
    </location>
</feature>
<accession>A0A1M6N736</accession>
<dbReference type="InterPro" id="IPR026444">
    <property type="entry name" value="Secre_tail"/>
</dbReference>
<dbReference type="OrthoDB" id="5381604at2"/>